<name>A0ACC1HDD6_9FUNG</name>
<accession>A0ACC1HDD6</accession>
<evidence type="ECO:0000313" key="2">
    <source>
        <dbReference type="Proteomes" id="UP001145114"/>
    </source>
</evidence>
<organism evidence="1 2">
    <name type="scientific">Spiromyces aspiralis</name>
    <dbReference type="NCBI Taxonomy" id="68401"/>
    <lineage>
        <taxon>Eukaryota</taxon>
        <taxon>Fungi</taxon>
        <taxon>Fungi incertae sedis</taxon>
        <taxon>Zoopagomycota</taxon>
        <taxon>Kickxellomycotina</taxon>
        <taxon>Kickxellomycetes</taxon>
        <taxon>Kickxellales</taxon>
        <taxon>Kickxellaceae</taxon>
        <taxon>Spiromyces</taxon>
    </lineage>
</organism>
<dbReference type="Proteomes" id="UP001145114">
    <property type="component" value="Unassembled WGS sequence"/>
</dbReference>
<feature type="non-terminal residue" evidence="1">
    <location>
        <position position="227"/>
    </location>
</feature>
<keyword evidence="2" id="KW-1185">Reference proteome</keyword>
<gene>
    <name evidence="1" type="ORF">EV182_008122</name>
</gene>
<proteinExistence type="predicted"/>
<protein>
    <submittedName>
        <fullName evidence="1">Uncharacterized protein</fullName>
    </submittedName>
</protein>
<sequence>MSGLQHSPSSGHPSALTVSSHTVRQSTPEPLSKASIEAPDRKPQKRGGLKARLINTLNHLRPRTRSNSKNSEYIEPLHPASPQATFSAFRGRATTQTSQLEENVNHATHSSFTVSTPRMANSHDFENNGLYPLPGLSPITLTKDEDSPLSRSFAALHDLNAQDWDQVPQQQQQEEEGNAGEKNHENSRRSVDNEQKDMTEEDGGCDADGDAEDSEENSSETDNEPDE</sequence>
<evidence type="ECO:0000313" key="1">
    <source>
        <dbReference type="EMBL" id="KAJ1670568.1"/>
    </source>
</evidence>
<dbReference type="EMBL" id="JAMZIH010009189">
    <property type="protein sequence ID" value="KAJ1670568.1"/>
    <property type="molecule type" value="Genomic_DNA"/>
</dbReference>
<reference evidence="1" key="1">
    <citation type="submission" date="2022-06" db="EMBL/GenBank/DDBJ databases">
        <title>Phylogenomic reconstructions and comparative analyses of Kickxellomycotina fungi.</title>
        <authorList>
            <person name="Reynolds N.K."/>
            <person name="Stajich J.E."/>
            <person name="Barry K."/>
            <person name="Grigoriev I.V."/>
            <person name="Crous P."/>
            <person name="Smith M.E."/>
        </authorList>
    </citation>
    <scope>NUCLEOTIDE SEQUENCE</scope>
    <source>
        <strain evidence="1">RSA 2271</strain>
    </source>
</reference>
<comment type="caution">
    <text evidence="1">The sequence shown here is derived from an EMBL/GenBank/DDBJ whole genome shotgun (WGS) entry which is preliminary data.</text>
</comment>